<dbReference type="GO" id="GO:0003700">
    <property type="term" value="F:DNA-binding transcription factor activity"/>
    <property type="evidence" value="ECO:0007669"/>
    <property type="project" value="InterPro"/>
</dbReference>
<name>A0A944CFV7_9HYPH</name>
<reference evidence="6" key="1">
    <citation type="submission" date="2018-08" db="EMBL/GenBank/DDBJ databases">
        <authorList>
            <person name="Jin W."/>
            <person name="Wang H."/>
            <person name="Yang Y."/>
            <person name="Li M."/>
            <person name="Liu J."/>
        </authorList>
    </citation>
    <scope>NUCLEOTIDE SEQUENCE</scope>
    <source>
        <strain evidence="6">AESS21</strain>
    </source>
</reference>
<dbReference type="Gene3D" id="1.10.10.10">
    <property type="entry name" value="Winged helix-like DNA-binding domain superfamily/Winged helix DNA-binding domain"/>
    <property type="match status" value="1"/>
</dbReference>
<keyword evidence="2" id="KW-0805">Transcription regulation</keyword>
<dbReference type="SUPFAM" id="SSF53850">
    <property type="entry name" value="Periplasmic binding protein-like II"/>
    <property type="match status" value="1"/>
</dbReference>
<gene>
    <name evidence="6" type="ORF">DYI23_16760</name>
</gene>
<protein>
    <submittedName>
        <fullName evidence="6">LysR family transcriptional regulator</fullName>
    </submittedName>
</protein>
<dbReference type="InterPro" id="IPR036388">
    <property type="entry name" value="WH-like_DNA-bd_sf"/>
</dbReference>
<organism evidence="6 7">
    <name type="scientific">Roseibium polysiphoniae</name>
    <dbReference type="NCBI Taxonomy" id="2571221"/>
    <lineage>
        <taxon>Bacteria</taxon>
        <taxon>Pseudomonadati</taxon>
        <taxon>Pseudomonadota</taxon>
        <taxon>Alphaproteobacteria</taxon>
        <taxon>Hyphomicrobiales</taxon>
        <taxon>Stappiaceae</taxon>
        <taxon>Roseibium</taxon>
    </lineage>
</organism>
<keyword evidence="4" id="KW-0804">Transcription</keyword>
<dbReference type="Proteomes" id="UP000705379">
    <property type="component" value="Unassembled WGS sequence"/>
</dbReference>
<dbReference type="InterPro" id="IPR058163">
    <property type="entry name" value="LysR-type_TF_proteobact-type"/>
</dbReference>
<dbReference type="InterPro" id="IPR000847">
    <property type="entry name" value="LysR_HTH_N"/>
</dbReference>
<dbReference type="PROSITE" id="PS50931">
    <property type="entry name" value="HTH_LYSR"/>
    <property type="match status" value="1"/>
</dbReference>
<dbReference type="InterPro" id="IPR005119">
    <property type="entry name" value="LysR_subst-bd"/>
</dbReference>
<evidence type="ECO:0000256" key="1">
    <source>
        <dbReference type="ARBA" id="ARBA00009437"/>
    </source>
</evidence>
<dbReference type="EMBL" id="QTKU01000004">
    <property type="protein sequence ID" value="MBS8261882.1"/>
    <property type="molecule type" value="Genomic_DNA"/>
</dbReference>
<evidence type="ECO:0000313" key="7">
    <source>
        <dbReference type="Proteomes" id="UP000705379"/>
    </source>
</evidence>
<comment type="caution">
    <text evidence="6">The sequence shown here is derived from an EMBL/GenBank/DDBJ whole genome shotgun (WGS) entry which is preliminary data.</text>
</comment>
<dbReference type="PANTHER" id="PTHR30537">
    <property type="entry name" value="HTH-TYPE TRANSCRIPTIONAL REGULATOR"/>
    <property type="match status" value="1"/>
</dbReference>
<proteinExistence type="inferred from homology"/>
<evidence type="ECO:0000256" key="4">
    <source>
        <dbReference type="ARBA" id="ARBA00023163"/>
    </source>
</evidence>
<feature type="domain" description="HTH lysR-type" evidence="5">
    <location>
        <begin position="12"/>
        <end position="64"/>
    </location>
</feature>
<dbReference type="SUPFAM" id="SSF46785">
    <property type="entry name" value="Winged helix' DNA-binding domain"/>
    <property type="match status" value="1"/>
</dbReference>
<comment type="similarity">
    <text evidence="1">Belongs to the LysR transcriptional regulatory family.</text>
</comment>
<accession>A0A944CFV7</accession>
<dbReference type="Gene3D" id="3.40.190.290">
    <property type="match status" value="1"/>
</dbReference>
<dbReference type="GO" id="GO:0043565">
    <property type="term" value="F:sequence-specific DNA binding"/>
    <property type="evidence" value="ECO:0007669"/>
    <property type="project" value="TreeGrafter"/>
</dbReference>
<evidence type="ECO:0000256" key="2">
    <source>
        <dbReference type="ARBA" id="ARBA00023015"/>
    </source>
</evidence>
<reference evidence="6" key="2">
    <citation type="journal article" date="2021" name="Microorganisms">
        <title>Bacterial Dimethylsulfoniopropionate Biosynthesis in the East China Sea.</title>
        <authorList>
            <person name="Liu J."/>
            <person name="Zhang Y."/>
            <person name="Liu J."/>
            <person name="Zhong H."/>
            <person name="Williams B.T."/>
            <person name="Zheng Y."/>
            <person name="Curson A.R.J."/>
            <person name="Sun C."/>
            <person name="Sun H."/>
            <person name="Song D."/>
            <person name="Wagner Mackenzie B."/>
            <person name="Bermejo Martinez A."/>
            <person name="Todd J.D."/>
            <person name="Zhang X.H."/>
        </authorList>
    </citation>
    <scope>NUCLEOTIDE SEQUENCE</scope>
    <source>
        <strain evidence="6">AESS21</strain>
    </source>
</reference>
<keyword evidence="3" id="KW-0238">DNA-binding</keyword>
<sequence>MNESHAAWDHYRSFLAILREGSLSAAARSLKLTQPTISRHLDQLEASLGTGRLFTRAPQGLTPTDAALRLAPHAQAMESAAAALQRSAAGDPSAMTGVIRITASDVIGAEVLPGFLREIRARHPGLVFEISLSNQMTDLLRREADIAIRMTRPVQKALIARRCPNIRLGLFAHPEYLDRHGVPKTTDELKEHVIIGFDRDPGADRLLKQFGLPLDPAHFTYRIDNQIAQLSAIRQGCGIGFCQIGLAARAPRLTRLLADEVEIPLESWTTMHEDLKGDQRMRLVFDHLHAAMTSYARGDLGAHTA</sequence>
<evidence type="ECO:0000256" key="3">
    <source>
        <dbReference type="ARBA" id="ARBA00023125"/>
    </source>
</evidence>
<dbReference type="GO" id="GO:0006351">
    <property type="term" value="P:DNA-templated transcription"/>
    <property type="evidence" value="ECO:0007669"/>
    <property type="project" value="TreeGrafter"/>
</dbReference>
<dbReference type="Pfam" id="PF00126">
    <property type="entry name" value="HTH_1"/>
    <property type="match status" value="1"/>
</dbReference>
<dbReference type="RefSeq" id="WP_213217215.1">
    <property type="nucleotide sequence ID" value="NZ_QTKU01000004.1"/>
</dbReference>
<dbReference type="PANTHER" id="PTHR30537:SF3">
    <property type="entry name" value="TRANSCRIPTIONAL REGULATORY PROTEIN"/>
    <property type="match status" value="1"/>
</dbReference>
<evidence type="ECO:0000259" key="5">
    <source>
        <dbReference type="PROSITE" id="PS50931"/>
    </source>
</evidence>
<dbReference type="AlphaFoldDB" id="A0A944CFV7"/>
<evidence type="ECO:0000313" key="6">
    <source>
        <dbReference type="EMBL" id="MBS8261882.1"/>
    </source>
</evidence>
<dbReference type="InterPro" id="IPR036390">
    <property type="entry name" value="WH_DNA-bd_sf"/>
</dbReference>
<dbReference type="Pfam" id="PF03466">
    <property type="entry name" value="LysR_substrate"/>
    <property type="match status" value="1"/>
</dbReference>